<dbReference type="AlphaFoldDB" id="A0A0C9T6B1"/>
<organism evidence="2 3">
    <name type="scientific">Paxillus involutus ATCC 200175</name>
    <dbReference type="NCBI Taxonomy" id="664439"/>
    <lineage>
        <taxon>Eukaryota</taxon>
        <taxon>Fungi</taxon>
        <taxon>Dikarya</taxon>
        <taxon>Basidiomycota</taxon>
        <taxon>Agaricomycotina</taxon>
        <taxon>Agaricomycetes</taxon>
        <taxon>Agaricomycetidae</taxon>
        <taxon>Boletales</taxon>
        <taxon>Paxilineae</taxon>
        <taxon>Paxillaceae</taxon>
        <taxon>Paxillus</taxon>
    </lineage>
</organism>
<keyword evidence="3" id="KW-1185">Reference proteome</keyword>
<reference evidence="3" key="2">
    <citation type="submission" date="2015-01" db="EMBL/GenBank/DDBJ databases">
        <title>Evolutionary Origins and Diversification of the Mycorrhizal Mutualists.</title>
        <authorList>
            <consortium name="DOE Joint Genome Institute"/>
            <consortium name="Mycorrhizal Genomics Consortium"/>
            <person name="Kohler A."/>
            <person name="Kuo A."/>
            <person name="Nagy L.G."/>
            <person name="Floudas D."/>
            <person name="Copeland A."/>
            <person name="Barry K.W."/>
            <person name="Cichocki N."/>
            <person name="Veneault-Fourrey C."/>
            <person name="LaButti K."/>
            <person name="Lindquist E.A."/>
            <person name="Lipzen A."/>
            <person name="Lundell T."/>
            <person name="Morin E."/>
            <person name="Murat C."/>
            <person name="Riley R."/>
            <person name="Ohm R."/>
            <person name="Sun H."/>
            <person name="Tunlid A."/>
            <person name="Henrissat B."/>
            <person name="Grigoriev I.V."/>
            <person name="Hibbett D.S."/>
            <person name="Martin F."/>
        </authorList>
    </citation>
    <scope>NUCLEOTIDE SEQUENCE [LARGE SCALE GENOMIC DNA]</scope>
    <source>
        <strain evidence="3">ATCC 200175</strain>
    </source>
</reference>
<evidence type="ECO:0000256" key="1">
    <source>
        <dbReference type="SAM" id="MobiDB-lite"/>
    </source>
</evidence>
<evidence type="ECO:0000313" key="3">
    <source>
        <dbReference type="Proteomes" id="UP000053647"/>
    </source>
</evidence>
<dbReference type="Proteomes" id="UP000053647">
    <property type="component" value="Unassembled WGS sequence"/>
</dbReference>
<feature type="compositionally biased region" description="Pro residues" evidence="1">
    <location>
        <begin position="226"/>
        <end position="235"/>
    </location>
</feature>
<sequence length="461" mass="50862">MSKRQSKPYNSAARPHRNLFDRVTSESQAEGPQEHSFHMEPPLASTLSSLSTPTTSNPIASWQAFVQEPNQIVLDQYGDPSSSHLPMDQGHAYEAGSSSMPQQLYDPPYGDGQWTADMPSHYGYVTQDHNLTDEYENHTVMNQEFLSHAAYAAHAMQQYPPPSFPPPLQPQPQLQPQSAVVQPAYGVGALRGGEVEGQSGECSNMIRAINTAQLQPRKRRAALPSTPEPPAPPCAGPSRRDNDLSASSPVQTSHEQSTSPLYVKVTQSERKEIETVAKNELRRLMFAETAIGQDQRPRNKLDLTKSMANCLSKTRSDFRSHATGAVALAFRLGLEGDADDHRNIQDKVTLILSCEEVKFFHDAALPVPAGSEFWLLCHDAVVDTIVQSVWRHIRCGYLVDPEHMDGLAALGLASVVNALDEFKGGCTYISLCGSIFKRGENLWGFEKVADAEDEDDSMDWM</sequence>
<feature type="region of interest" description="Disordered" evidence="1">
    <location>
        <begin position="75"/>
        <end position="98"/>
    </location>
</feature>
<accession>A0A0C9T6B1</accession>
<feature type="compositionally biased region" description="Low complexity" evidence="1">
    <location>
        <begin position="41"/>
        <end position="54"/>
    </location>
</feature>
<evidence type="ECO:0000313" key="2">
    <source>
        <dbReference type="EMBL" id="KIJ11240.1"/>
    </source>
</evidence>
<feature type="compositionally biased region" description="Polar residues" evidence="1">
    <location>
        <begin position="244"/>
        <end position="260"/>
    </location>
</feature>
<gene>
    <name evidence="2" type="ORF">PAXINDRAFT_157367</name>
</gene>
<proteinExistence type="predicted"/>
<reference evidence="2 3" key="1">
    <citation type="submission" date="2014-06" db="EMBL/GenBank/DDBJ databases">
        <authorList>
            <consortium name="DOE Joint Genome Institute"/>
            <person name="Kuo A."/>
            <person name="Kohler A."/>
            <person name="Nagy L.G."/>
            <person name="Floudas D."/>
            <person name="Copeland A."/>
            <person name="Barry K.W."/>
            <person name="Cichocki N."/>
            <person name="Veneault-Fourrey C."/>
            <person name="LaButti K."/>
            <person name="Lindquist E.A."/>
            <person name="Lipzen A."/>
            <person name="Lundell T."/>
            <person name="Morin E."/>
            <person name="Murat C."/>
            <person name="Sun H."/>
            <person name="Tunlid A."/>
            <person name="Henrissat B."/>
            <person name="Grigoriev I.V."/>
            <person name="Hibbett D.S."/>
            <person name="Martin F."/>
            <person name="Nordberg H.P."/>
            <person name="Cantor M.N."/>
            <person name="Hua S.X."/>
        </authorList>
    </citation>
    <scope>NUCLEOTIDE SEQUENCE [LARGE SCALE GENOMIC DNA]</scope>
    <source>
        <strain evidence="2 3">ATCC 200175</strain>
    </source>
</reference>
<dbReference type="EMBL" id="KN819384">
    <property type="protein sequence ID" value="KIJ11240.1"/>
    <property type="molecule type" value="Genomic_DNA"/>
</dbReference>
<feature type="region of interest" description="Disordered" evidence="1">
    <location>
        <begin position="211"/>
        <end position="262"/>
    </location>
</feature>
<protein>
    <submittedName>
        <fullName evidence="2">Uncharacterized protein</fullName>
    </submittedName>
</protein>
<name>A0A0C9T6B1_PAXIN</name>
<dbReference type="HOGENOM" id="CLU_593257_0_0_1"/>
<feature type="region of interest" description="Disordered" evidence="1">
    <location>
        <begin position="1"/>
        <end position="54"/>
    </location>
</feature>